<gene>
    <name evidence="1" type="ORF">FOC89_00495</name>
</gene>
<protein>
    <submittedName>
        <fullName evidence="1">Uncharacterized protein</fullName>
    </submittedName>
</protein>
<dbReference type="AlphaFoldDB" id="A0A7D4D2G3"/>
<dbReference type="Proteomes" id="UP000501107">
    <property type="component" value="Plasmid unnamed1"/>
</dbReference>
<name>A0A7D4D2G3_BACTU</name>
<sequence length="80" mass="9568">MWIATISILKDLKNEKNISEIAFFYTYPLVDQYGNEKKDNVMKITFNRETLDKINYDNFLHNNLPKVANQYWEHPALSKK</sequence>
<proteinExistence type="predicted"/>
<evidence type="ECO:0000313" key="1">
    <source>
        <dbReference type="EMBL" id="QKH22497.1"/>
    </source>
</evidence>
<accession>A0A7D4D2G3</accession>
<evidence type="ECO:0000313" key="2">
    <source>
        <dbReference type="Proteomes" id="UP000501107"/>
    </source>
</evidence>
<keyword evidence="1" id="KW-0614">Plasmid</keyword>
<geneLocation type="plasmid" evidence="1 2">
    <name>unnamed1</name>
</geneLocation>
<dbReference type="EMBL" id="CP053977">
    <property type="protein sequence ID" value="QKH22497.1"/>
    <property type="molecule type" value="Genomic_DNA"/>
</dbReference>
<reference evidence="1 2" key="1">
    <citation type="submission" date="2020-05" db="EMBL/GenBank/DDBJ databases">
        <title>FDA dAtabase for Regulatory Grade micrObial Sequences (FDA-ARGOS): Supporting development and validation of Infectious Disease Dx tests.</title>
        <authorList>
            <person name="Nelson B."/>
            <person name="Plummer A."/>
            <person name="Tallon L."/>
            <person name="Sadzewicz L."/>
            <person name="Zhao X."/>
            <person name="Vavikolanu K."/>
            <person name="Mehta A."/>
            <person name="Aluvathingal J."/>
            <person name="Nadendla S."/>
            <person name="Myers T."/>
            <person name="Yan Y."/>
            <person name="Sichtig H."/>
        </authorList>
    </citation>
    <scope>NUCLEOTIDE SEQUENCE [LARGE SCALE GENOMIC DNA]</scope>
    <source>
        <strain evidence="1 2">FDAARGOS_795</strain>
        <plasmid evidence="1 2">unnamed1</plasmid>
    </source>
</reference>
<organism evidence="1 2">
    <name type="scientific">Bacillus thuringiensis</name>
    <dbReference type="NCBI Taxonomy" id="1428"/>
    <lineage>
        <taxon>Bacteria</taxon>
        <taxon>Bacillati</taxon>
        <taxon>Bacillota</taxon>
        <taxon>Bacilli</taxon>
        <taxon>Bacillales</taxon>
        <taxon>Bacillaceae</taxon>
        <taxon>Bacillus</taxon>
        <taxon>Bacillus cereus group</taxon>
    </lineage>
</organism>